<dbReference type="PANTHER" id="PTHR43875:SF15">
    <property type="entry name" value="TREHALOSE IMPORT ATP-BINDING PROTEIN SUGC"/>
    <property type="match status" value="1"/>
</dbReference>
<evidence type="ECO:0000256" key="6">
    <source>
        <dbReference type="ARBA" id="ARBA00023136"/>
    </source>
</evidence>
<dbReference type="Gene3D" id="3.40.50.300">
    <property type="entry name" value="P-loop containing nucleotide triphosphate hydrolases"/>
    <property type="match status" value="1"/>
</dbReference>
<dbReference type="SMART" id="SM00382">
    <property type="entry name" value="AAA"/>
    <property type="match status" value="1"/>
</dbReference>
<dbReference type="InterPro" id="IPR040582">
    <property type="entry name" value="OB_MalK-like"/>
</dbReference>
<dbReference type="InterPro" id="IPR008995">
    <property type="entry name" value="Mo/tungstate-bd_C_term_dom"/>
</dbReference>
<evidence type="ECO:0000256" key="2">
    <source>
        <dbReference type="ARBA" id="ARBA00022475"/>
    </source>
</evidence>
<reference evidence="8 9" key="1">
    <citation type="submission" date="2020-08" db="EMBL/GenBank/DDBJ databases">
        <title>Genomic Encyclopedia of Type Strains, Phase III (KMG-III): the genomes of soil and plant-associated and newly described type strains.</title>
        <authorList>
            <person name="Whitman W."/>
        </authorList>
    </citation>
    <scope>NUCLEOTIDE SEQUENCE [LARGE SCALE GENOMIC DNA]</scope>
    <source>
        <strain evidence="8 9">CECT 8960</strain>
    </source>
</reference>
<gene>
    <name evidence="8" type="ORF">FHR82_008284</name>
</gene>
<feature type="domain" description="ABC transporter" evidence="7">
    <location>
        <begin position="4"/>
        <end position="235"/>
    </location>
</feature>
<dbReference type="Pfam" id="PF17912">
    <property type="entry name" value="OB_MalK"/>
    <property type="match status" value="1"/>
</dbReference>
<dbReference type="PROSITE" id="PS50893">
    <property type="entry name" value="ABC_TRANSPORTER_2"/>
    <property type="match status" value="1"/>
</dbReference>
<dbReference type="GO" id="GO:0140359">
    <property type="term" value="F:ABC-type transporter activity"/>
    <property type="evidence" value="ECO:0007669"/>
    <property type="project" value="InterPro"/>
</dbReference>
<dbReference type="Pfam" id="PF00005">
    <property type="entry name" value="ABC_tran"/>
    <property type="match status" value="1"/>
</dbReference>
<sequence length="393" mass="42453">MAEIVLDKVTKRYPDGALAVSEVDIQIKDGEFIILVGPSGCGKSTMLNMIAGLEDISAGELRIDGQRVNEKAPKDRDIAMVFQSYALYPHMSVRENMAFPLRLAKVDDKIVRQKVDEAAKILDLTQHLERKPANLSGGQRQRVAMGRAIVRSPKAFLMDEPLSNLDAKLRVQMRTSVSKLQKQLATTTVYVTHDQTEAMTLGDRVVVLRGGVVQQIGSPQFLYDNPANLFVAGFIGSPSMNFMPGTLENGSLSTGLGSVTLSDRVRRLAESAKAPREVIAGIRPEHFEDAHVLDEHTLSGGSTFTATVDVLESMGSDKFAYFTVEGEAATSAELEELAADAGTGDVSASGTQLVTRLSATSAAQEGAQAEVWFDADKIQLFDPSSGKNLTYAE</sequence>
<dbReference type="EMBL" id="JACHJQ010000011">
    <property type="protein sequence ID" value="MBB4912013.1"/>
    <property type="molecule type" value="Genomic_DNA"/>
</dbReference>
<dbReference type="InterPro" id="IPR003593">
    <property type="entry name" value="AAA+_ATPase"/>
</dbReference>
<protein>
    <submittedName>
        <fullName evidence="8">Multiple sugar transport system ATP-binding protein</fullName>
    </submittedName>
</protein>
<dbReference type="InterPro" id="IPR015855">
    <property type="entry name" value="ABC_transpr_MalK-like"/>
</dbReference>
<keyword evidence="4 8" id="KW-0067">ATP-binding</keyword>
<dbReference type="SUPFAM" id="SSF52540">
    <property type="entry name" value="P-loop containing nucleoside triphosphate hydrolases"/>
    <property type="match status" value="1"/>
</dbReference>
<dbReference type="PANTHER" id="PTHR43875">
    <property type="entry name" value="MALTODEXTRIN IMPORT ATP-BINDING PROTEIN MSMX"/>
    <property type="match status" value="1"/>
</dbReference>
<organism evidence="8 9">
    <name type="scientific">Actinophytocola algeriensis</name>
    <dbReference type="NCBI Taxonomy" id="1768010"/>
    <lineage>
        <taxon>Bacteria</taxon>
        <taxon>Bacillati</taxon>
        <taxon>Actinomycetota</taxon>
        <taxon>Actinomycetes</taxon>
        <taxon>Pseudonocardiales</taxon>
        <taxon>Pseudonocardiaceae</taxon>
    </lineage>
</organism>
<dbReference type="Gene3D" id="2.40.50.140">
    <property type="entry name" value="Nucleic acid-binding proteins"/>
    <property type="match status" value="1"/>
</dbReference>
<comment type="caution">
    <text evidence="8">The sequence shown here is derived from an EMBL/GenBank/DDBJ whole genome shotgun (WGS) entry which is preliminary data.</text>
</comment>
<proteinExistence type="predicted"/>
<dbReference type="InterPro" id="IPR027417">
    <property type="entry name" value="P-loop_NTPase"/>
</dbReference>
<dbReference type="InterPro" id="IPR012340">
    <property type="entry name" value="NA-bd_OB-fold"/>
</dbReference>
<evidence type="ECO:0000256" key="1">
    <source>
        <dbReference type="ARBA" id="ARBA00022448"/>
    </source>
</evidence>
<evidence type="ECO:0000259" key="7">
    <source>
        <dbReference type="PROSITE" id="PS50893"/>
    </source>
</evidence>
<keyword evidence="5" id="KW-1278">Translocase</keyword>
<keyword evidence="3" id="KW-0547">Nucleotide-binding</keyword>
<dbReference type="PROSITE" id="PS00211">
    <property type="entry name" value="ABC_TRANSPORTER_1"/>
    <property type="match status" value="1"/>
</dbReference>
<evidence type="ECO:0000256" key="4">
    <source>
        <dbReference type="ARBA" id="ARBA00022840"/>
    </source>
</evidence>
<dbReference type="InterPro" id="IPR047641">
    <property type="entry name" value="ABC_transpr_MalK/UgpC-like"/>
</dbReference>
<dbReference type="GO" id="GO:0008643">
    <property type="term" value="P:carbohydrate transport"/>
    <property type="evidence" value="ECO:0007669"/>
    <property type="project" value="InterPro"/>
</dbReference>
<dbReference type="NCBIfam" id="NF008653">
    <property type="entry name" value="PRK11650.1"/>
    <property type="match status" value="1"/>
</dbReference>
<dbReference type="Gene3D" id="2.40.50.100">
    <property type="match status" value="1"/>
</dbReference>
<dbReference type="GO" id="GO:0055052">
    <property type="term" value="C:ATP-binding cassette (ABC) transporter complex, substrate-binding subunit-containing"/>
    <property type="evidence" value="ECO:0007669"/>
    <property type="project" value="TreeGrafter"/>
</dbReference>
<dbReference type="AlphaFoldDB" id="A0A7W7VJ08"/>
<dbReference type="RefSeq" id="WP_184815989.1">
    <property type="nucleotide sequence ID" value="NZ_JACHJQ010000011.1"/>
</dbReference>
<accession>A0A7W7VJ08</accession>
<dbReference type="GO" id="GO:0005524">
    <property type="term" value="F:ATP binding"/>
    <property type="evidence" value="ECO:0007669"/>
    <property type="project" value="UniProtKB-KW"/>
</dbReference>
<dbReference type="Proteomes" id="UP000520767">
    <property type="component" value="Unassembled WGS sequence"/>
</dbReference>
<dbReference type="InterPro" id="IPR003439">
    <property type="entry name" value="ABC_transporter-like_ATP-bd"/>
</dbReference>
<keyword evidence="8" id="KW-0762">Sugar transport</keyword>
<evidence type="ECO:0000313" key="8">
    <source>
        <dbReference type="EMBL" id="MBB4912013.1"/>
    </source>
</evidence>
<evidence type="ECO:0000256" key="3">
    <source>
        <dbReference type="ARBA" id="ARBA00022741"/>
    </source>
</evidence>
<dbReference type="GO" id="GO:0016887">
    <property type="term" value="F:ATP hydrolysis activity"/>
    <property type="evidence" value="ECO:0007669"/>
    <property type="project" value="InterPro"/>
</dbReference>
<keyword evidence="2" id="KW-1003">Cell membrane</keyword>
<dbReference type="InterPro" id="IPR017871">
    <property type="entry name" value="ABC_transporter-like_CS"/>
</dbReference>
<evidence type="ECO:0000256" key="5">
    <source>
        <dbReference type="ARBA" id="ARBA00022967"/>
    </source>
</evidence>
<name>A0A7W7VJ08_9PSEU</name>
<evidence type="ECO:0000313" key="9">
    <source>
        <dbReference type="Proteomes" id="UP000520767"/>
    </source>
</evidence>
<keyword evidence="6" id="KW-0472">Membrane</keyword>
<dbReference type="FunFam" id="3.40.50.300:FF:000042">
    <property type="entry name" value="Maltose/maltodextrin ABC transporter, ATP-binding protein"/>
    <property type="match status" value="1"/>
</dbReference>
<dbReference type="SUPFAM" id="SSF50331">
    <property type="entry name" value="MOP-like"/>
    <property type="match status" value="1"/>
</dbReference>
<keyword evidence="1" id="KW-0813">Transport</keyword>
<keyword evidence="9" id="KW-1185">Reference proteome</keyword>
<dbReference type="CDD" id="cd03301">
    <property type="entry name" value="ABC_MalK_N"/>
    <property type="match status" value="1"/>
</dbReference>